<accession>A0AA39TSV4</accession>
<dbReference type="Proteomes" id="UP001175211">
    <property type="component" value="Unassembled WGS sequence"/>
</dbReference>
<reference evidence="1" key="1">
    <citation type="submission" date="2023-06" db="EMBL/GenBank/DDBJ databases">
        <authorList>
            <consortium name="Lawrence Berkeley National Laboratory"/>
            <person name="Ahrendt S."/>
            <person name="Sahu N."/>
            <person name="Indic B."/>
            <person name="Wong-Bajracharya J."/>
            <person name="Merenyi Z."/>
            <person name="Ke H.-M."/>
            <person name="Monk M."/>
            <person name="Kocsube S."/>
            <person name="Drula E."/>
            <person name="Lipzen A."/>
            <person name="Balint B."/>
            <person name="Henrissat B."/>
            <person name="Andreopoulos B."/>
            <person name="Martin F.M."/>
            <person name="Harder C.B."/>
            <person name="Rigling D."/>
            <person name="Ford K.L."/>
            <person name="Foster G.D."/>
            <person name="Pangilinan J."/>
            <person name="Papanicolaou A."/>
            <person name="Barry K."/>
            <person name="LaButti K."/>
            <person name="Viragh M."/>
            <person name="Koriabine M."/>
            <person name="Yan M."/>
            <person name="Riley R."/>
            <person name="Champramary S."/>
            <person name="Plett K.L."/>
            <person name="Tsai I.J."/>
            <person name="Slot J."/>
            <person name="Sipos G."/>
            <person name="Plett J."/>
            <person name="Nagy L.G."/>
            <person name="Grigoriev I.V."/>
        </authorList>
    </citation>
    <scope>NUCLEOTIDE SEQUENCE</scope>
    <source>
        <strain evidence="1">CCBAS 213</strain>
    </source>
</reference>
<dbReference type="EMBL" id="JAUEPS010000001">
    <property type="protein sequence ID" value="KAK0469167.1"/>
    <property type="molecule type" value="Genomic_DNA"/>
</dbReference>
<protein>
    <submittedName>
        <fullName evidence="1">Uncharacterized protein</fullName>
    </submittedName>
</protein>
<proteinExistence type="predicted"/>
<gene>
    <name evidence="1" type="ORF">EV420DRAFT_1472442</name>
</gene>
<name>A0AA39TSV4_ARMTA</name>
<dbReference type="SUPFAM" id="SSF56112">
    <property type="entry name" value="Protein kinase-like (PK-like)"/>
    <property type="match status" value="1"/>
</dbReference>
<keyword evidence="2" id="KW-1185">Reference proteome</keyword>
<evidence type="ECO:0000313" key="2">
    <source>
        <dbReference type="Proteomes" id="UP001175211"/>
    </source>
</evidence>
<dbReference type="RefSeq" id="XP_060338960.1">
    <property type="nucleotide sequence ID" value="XM_060469051.1"/>
</dbReference>
<comment type="caution">
    <text evidence="1">The sequence shown here is derived from an EMBL/GenBank/DDBJ whole genome shotgun (WGS) entry which is preliminary data.</text>
</comment>
<dbReference type="AlphaFoldDB" id="A0AA39TSV4"/>
<evidence type="ECO:0000313" key="1">
    <source>
        <dbReference type="EMBL" id="KAK0469167.1"/>
    </source>
</evidence>
<dbReference type="InterPro" id="IPR011009">
    <property type="entry name" value="Kinase-like_dom_sf"/>
</dbReference>
<sequence>MSSINKVTSTLCDAIRDPNAIYLPSARYDLYPAKPPRFPKGNKWCKHDNRSRQRQRANGSFALCLTNRIRIPARSPPPLSITLSQKLCGGLREHVTHVWTATASFSKPKKAPTTVVAKFYDPLYFNDSDGTTITDPLRLATWSAASEVRAYEKLEPLQGTSIPRCLGLYATRFHEQESRTVYVLLLEHVSGKDLRYLCRQGDSEQEVLGDYLCDKHRDAIFSSIFQLAMDSISLGVFHEDLAPRNIIVRPPAHRGPFCSAERCPVRLAIDADSVQAVMVDLERVQLDDPPDQRAVGRFRNRFVNATPSKYFYDWFRDLRQYP</sequence>
<dbReference type="GeneID" id="85352599"/>
<organism evidence="1 2">
    <name type="scientific">Armillaria tabescens</name>
    <name type="common">Ringless honey mushroom</name>
    <name type="synonym">Agaricus tabescens</name>
    <dbReference type="NCBI Taxonomy" id="1929756"/>
    <lineage>
        <taxon>Eukaryota</taxon>
        <taxon>Fungi</taxon>
        <taxon>Dikarya</taxon>
        <taxon>Basidiomycota</taxon>
        <taxon>Agaricomycotina</taxon>
        <taxon>Agaricomycetes</taxon>
        <taxon>Agaricomycetidae</taxon>
        <taxon>Agaricales</taxon>
        <taxon>Marasmiineae</taxon>
        <taxon>Physalacriaceae</taxon>
        <taxon>Desarmillaria</taxon>
    </lineage>
</organism>